<proteinExistence type="predicted"/>
<name>A0A0A9FJG3_ARUDO</name>
<reference evidence="1" key="2">
    <citation type="journal article" date="2015" name="Data Brief">
        <title>Shoot transcriptome of the giant reed, Arundo donax.</title>
        <authorList>
            <person name="Barrero R.A."/>
            <person name="Guerrero F.D."/>
            <person name="Moolhuijzen P."/>
            <person name="Goolsby J.A."/>
            <person name="Tidwell J."/>
            <person name="Bellgard S.E."/>
            <person name="Bellgard M.I."/>
        </authorList>
    </citation>
    <scope>NUCLEOTIDE SEQUENCE</scope>
    <source>
        <tissue evidence="1">Shoot tissue taken approximately 20 cm above the soil surface</tissue>
    </source>
</reference>
<evidence type="ECO:0000313" key="1">
    <source>
        <dbReference type="EMBL" id="JAE11384.1"/>
    </source>
</evidence>
<reference evidence="1" key="1">
    <citation type="submission" date="2014-09" db="EMBL/GenBank/DDBJ databases">
        <authorList>
            <person name="Magalhaes I.L.F."/>
            <person name="Oliveira U."/>
            <person name="Santos F.R."/>
            <person name="Vidigal T.H.D.A."/>
            <person name="Brescovit A.D."/>
            <person name="Santos A.J."/>
        </authorList>
    </citation>
    <scope>NUCLEOTIDE SEQUENCE</scope>
    <source>
        <tissue evidence="1">Shoot tissue taken approximately 20 cm above the soil surface</tissue>
    </source>
</reference>
<protein>
    <submittedName>
        <fullName evidence="1">Uncharacterized protein</fullName>
    </submittedName>
</protein>
<sequence length="42" mass="4586">MLLPFLAPGSCACMCVLHKRAASYYSSWLGNELPETISGIRV</sequence>
<dbReference type="EMBL" id="GBRH01186512">
    <property type="protein sequence ID" value="JAE11384.1"/>
    <property type="molecule type" value="Transcribed_RNA"/>
</dbReference>
<organism evidence="1">
    <name type="scientific">Arundo donax</name>
    <name type="common">Giant reed</name>
    <name type="synonym">Donax arundinaceus</name>
    <dbReference type="NCBI Taxonomy" id="35708"/>
    <lineage>
        <taxon>Eukaryota</taxon>
        <taxon>Viridiplantae</taxon>
        <taxon>Streptophyta</taxon>
        <taxon>Embryophyta</taxon>
        <taxon>Tracheophyta</taxon>
        <taxon>Spermatophyta</taxon>
        <taxon>Magnoliopsida</taxon>
        <taxon>Liliopsida</taxon>
        <taxon>Poales</taxon>
        <taxon>Poaceae</taxon>
        <taxon>PACMAD clade</taxon>
        <taxon>Arundinoideae</taxon>
        <taxon>Arundineae</taxon>
        <taxon>Arundo</taxon>
    </lineage>
</organism>
<accession>A0A0A9FJG3</accession>
<dbReference type="AlphaFoldDB" id="A0A0A9FJG3"/>